<protein>
    <submittedName>
        <fullName evidence="3">NAD-dependent epimerase</fullName>
    </submittedName>
</protein>
<accession>A0A5J6MMK5</accession>
<dbReference type="InterPro" id="IPR036291">
    <property type="entry name" value="NAD(P)-bd_dom_sf"/>
</dbReference>
<dbReference type="RefSeq" id="WP_151178987.1">
    <property type="nucleotide sequence ID" value="NZ_CP042906.1"/>
</dbReference>
<proteinExistence type="predicted"/>
<evidence type="ECO:0000256" key="1">
    <source>
        <dbReference type="ARBA" id="ARBA00023027"/>
    </source>
</evidence>
<evidence type="ECO:0000259" key="2">
    <source>
        <dbReference type="Pfam" id="PF01370"/>
    </source>
</evidence>
<keyword evidence="4" id="KW-1185">Reference proteome</keyword>
<dbReference type="EMBL" id="CP042906">
    <property type="protein sequence ID" value="QEX18872.1"/>
    <property type="molecule type" value="Genomic_DNA"/>
</dbReference>
<dbReference type="PRINTS" id="PR01713">
    <property type="entry name" value="NUCEPIMERASE"/>
</dbReference>
<dbReference type="PANTHER" id="PTHR43574">
    <property type="entry name" value="EPIMERASE-RELATED"/>
    <property type="match status" value="1"/>
</dbReference>
<evidence type="ECO:0000313" key="4">
    <source>
        <dbReference type="Proteomes" id="UP000326202"/>
    </source>
</evidence>
<dbReference type="Pfam" id="PF01370">
    <property type="entry name" value="Epimerase"/>
    <property type="match status" value="1"/>
</dbReference>
<dbReference type="AlphaFoldDB" id="A0A5J6MMK5"/>
<dbReference type="InterPro" id="IPR001509">
    <property type="entry name" value="Epimerase_deHydtase"/>
</dbReference>
<dbReference type="SUPFAM" id="SSF51735">
    <property type="entry name" value="NAD(P)-binding Rossmann-fold domains"/>
    <property type="match status" value="1"/>
</dbReference>
<dbReference type="KEGG" id="htq:FRZ44_41830"/>
<dbReference type="Proteomes" id="UP000326202">
    <property type="component" value="Chromosome"/>
</dbReference>
<name>A0A5J6MMK5_9PROT</name>
<reference evidence="3 4" key="1">
    <citation type="submission" date="2019-08" db="EMBL/GenBank/DDBJ databases">
        <title>Hyperibacter terrae gen. nov., sp. nov. and Hyperibacter viscosus sp. nov., two new members in the family Rhodospirillaceae isolated from the rhizosphere of Hypericum perforatum.</title>
        <authorList>
            <person name="Noviana Z."/>
        </authorList>
    </citation>
    <scope>NUCLEOTIDE SEQUENCE [LARGE SCALE GENOMIC DNA]</scope>
    <source>
        <strain evidence="3 4">R5913</strain>
    </source>
</reference>
<dbReference type="Gene3D" id="3.40.50.720">
    <property type="entry name" value="NAD(P)-binding Rossmann-like Domain"/>
    <property type="match status" value="1"/>
</dbReference>
<dbReference type="OrthoDB" id="9801785at2"/>
<organism evidence="3 4">
    <name type="scientific">Hypericibacter terrae</name>
    <dbReference type="NCBI Taxonomy" id="2602015"/>
    <lineage>
        <taxon>Bacteria</taxon>
        <taxon>Pseudomonadati</taxon>
        <taxon>Pseudomonadota</taxon>
        <taxon>Alphaproteobacteria</taxon>
        <taxon>Rhodospirillales</taxon>
        <taxon>Dongiaceae</taxon>
        <taxon>Hypericibacter</taxon>
    </lineage>
</organism>
<sequence length="327" mass="36406">MTVLVTGAAGFIGFHLVNALLDRGERVVGVDNFIHFYDPALKQARVQALLKRDDFSFHDLDVGDPKALAALFEGYASIDRVLHMAGQPGVRRSITHPWEFIRSNIDGQLAMVEAVRQLPDFKHLVFASSSSVYGDSKEVPFSLDNRADRPRSLYAASKRAAEHIAATYSHLYGIPTTGLRFFTVYGPWGRPDMAALLFIDAVMRGNKLWLFNGGNLKRDFTYIDDIVAGVLAALDRPPAKDREGLPYAIYNLGNHRTVDVRDFVKVVEAACGKPAKVEDAPMQPGDVHVTYADISASTRDLGFMPRTPIEEGIPRTVEWYKRYYGVD</sequence>
<keyword evidence="1" id="KW-0520">NAD</keyword>
<feature type="domain" description="NAD-dependent epimerase/dehydratase" evidence="2">
    <location>
        <begin position="3"/>
        <end position="253"/>
    </location>
</feature>
<evidence type="ECO:0000313" key="3">
    <source>
        <dbReference type="EMBL" id="QEX18872.1"/>
    </source>
</evidence>
<gene>
    <name evidence="3" type="primary">lspL</name>
    <name evidence="3" type="ORF">FRZ44_41830</name>
</gene>